<name>A0A183IUS9_9BILA</name>
<evidence type="ECO:0000313" key="3">
    <source>
        <dbReference type="WBParaSite" id="SBAD_0000765101-mRNA-1"/>
    </source>
</evidence>
<keyword evidence="2" id="KW-1185">Reference proteome</keyword>
<evidence type="ECO:0000313" key="1">
    <source>
        <dbReference type="EMBL" id="VDP12881.1"/>
    </source>
</evidence>
<protein>
    <submittedName>
        <fullName evidence="3">FxLD family lantipeptide</fullName>
    </submittedName>
</protein>
<accession>A0A183IUS9</accession>
<evidence type="ECO:0000313" key="2">
    <source>
        <dbReference type="Proteomes" id="UP000270296"/>
    </source>
</evidence>
<organism evidence="3">
    <name type="scientific">Soboliphyme baturini</name>
    <dbReference type="NCBI Taxonomy" id="241478"/>
    <lineage>
        <taxon>Eukaryota</taxon>
        <taxon>Metazoa</taxon>
        <taxon>Ecdysozoa</taxon>
        <taxon>Nematoda</taxon>
        <taxon>Enoplea</taxon>
        <taxon>Dorylaimia</taxon>
        <taxon>Dioctophymatida</taxon>
        <taxon>Dioctophymatoidea</taxon>
        <taxon>Soboliphymatidae</taxon>
        <taxon>Soboliphyme</taxon>
    </lineage>
</organism>
<dbReference type="EMBL" id="UZAM01010566">
    <property type="protein sequence ID" value="VDP12881.1"/>
    <property type="molecule type" value="Genomic_DNA"/>
</dbReference>
<proteinExistence type="predicted"/>
<dbReference type="AlphaFoldDB" id="A0A183IUS9"/>
<sequence length="67" mass="6948">MPNGPRPLHTRLLTPCHDSFAARTDVPIVQGSGGGEETDADADVDVIESAFTICCESCGSSCTCTCT</sequence>
<reference evidence="1 2" key="2">
    <citation type="submission" date="2018-11" db="EMBL/GenBank/DDBJ databases">
        <authorList>
            <consortium name="Pathogen Informatics"/>
        </authorList>
    </citation>
    <scope>NUCLEOTIDE SEQUENCE [LARGE SCALE GENOMIC DNA]</scope>
</reference>
<dbReference type="Proteomes" id="UP000270296">
    <property type="component" value="Unassembled WGS sequence"/>
</dbReference>
<gene>
    <name evidence="1" type="ORF">SBAD_LOCUS7376</name>
</gene>
<reference evidence="3" key="1">
    <citation type="submission" date="2016-06" db="UniProtKB">
        <authorList>
            <consortium name="WormBaseParasite"/>
        </authorList>
    </citation>
    <scope>IDENTIFICATION</scope>
</reference>
<dbReference type="WBParaSite" id="SBAD_0000765101-mRNA-1">
    <property type="protein sequence ID" value="SBAD_0000765101-mRNA-1"/>
    <property type="gene ID" value="SBAD_0000765101"/>
</dbReference>